<protein>
    <submittedName>
        <fullName evidence="2">Phosphoribosyl transferase domain-containing protein</fullName>
    </submittedName>
</protein>
<dbReference type="InterPro" id="IPR023214">
    <property type="entry name" value="HAD_sf"/>
</dbReference>
<dbReference type="GO" id="GO:0016740">
    <property type="term" value="F:transferase activity"/>
    <property type="evidence" value="ECO:0007669"/>
    <property type="project" value="UniProtKB-KW"/>
</dbReference>
<name>A0A1H3C2R5_9PSED</name>
<dbReference type="Proteomes" id="UP000243778">
    <property type="component" value="Unassembled WGS sequence"/>
</dbReference>
<reference evidence="3" key="1">
    <citation type="submission" date="2016-10" db="EMBL/GenBank/DDBJ databases">
        <authorList>
            <person name="Varghese N."/>
            <person name="Submissions S."/>
        </authorList>
    </citation>
    <scope>NUCLEOTIDE SEQUENCE [LARGE SCALE GENOMIC DNA]</scope>
    <source>
        <strain evidence="3">NRRL B-59562</strain>
    </source>
</reference>
<keyword evidence="3" id="KW-1185">Reference proteome</keyword>
<organism evidence="2 3">
    <name type="scientific">Pseudomonas kuykendallii</name>
    <dbReference type="NCBI Taxonomy" id="1007099"/>
    <lineage>
        <taxon>Bacteria</taxon>
        <taxon>Pseudomonadati</taxon>
        <taxon>Pseudomonadota</taxon>
        <taxon>Gammaproteobacteria</taxon>
        <taxon>Pseudomonadales</taxon>
        <taxon>Pseudomonadaceae</taxon>
        <taxon>Pseudomonas</taxon>
    </lineage>
</organism>
<dbReference type="SUPFAM" id="SSF53271">
    <property type="entry name" value="PRTase-like"/>
    <property type="match status" value="1"/>
</dbReference>
<dbReference type="STRING" id="1007099.SAMN05216287_3077"/>
<evidence type="ECO:0000313" key="3">
    <source>
        <dbReference type="Proteomes" id="UP000243778"/>
    </source>
</evidence>
<dbReference type="Gene3D" id="3.40.50.1000">
    <property type="entry name" value="HAD superfamily/HAD-like"/>
    <property type="match status" value="1"/>
</dbReference>
<dbReference type="RefSeq" id="WP_090229966.1">
    <property type="nucleotide sequence ID" value="NZ_FNNU01000004.1"/>
</dbReference>
<dbReference type="EMBL" id="FNNU01000004">
    <property type="protein sequence ID" value="SDX48473.1"/>
    <property type="molecule type" value="Genomic_DNA"/>
</dbReference>
<dbReference type="AlphaFoldDB" id="A0A1H3C2R5"/>
<gene>
    <name evidence="2" type="ORF">SAMN05216287_3077</name>
</gene>
<dbReference type="InterPro" id="IPR000836">
    <property type="entry name" value="PRTase_dom"/>
</dbReference>
<evidence type="ECO:0000313" key="2">
    <source>
        <dbReference type="EMBL" id="SDX48473.1"/>
    </source>
</evidence>
<feature type="domain" description="Phosphoribosyltransferase" evidence="1">
    <location>
        <begin position="26"/>
        <end position="134"/>
    </location>
</feature>
<dbReference type="OrthoDB" id="9804476at2"/>
<sequence>MNYRSINDVSYLATRFATRIPPDVELVVGIPRSGMLAASIISLKLNLPLTDLYSFLRNDDLKKGSTRTYKFATRSKPQEAKKILLVDDSISTGKSMQAALEQVRAAYSGDVVSLAVFAQSDNTAQVDVHFEVVPQPRLFEWNIMHHPLLMSACLDIDGVLCEDPTPEQNDDGPRYIEFLNTAKPLFIPSTKVAALVTSRLEKYRGETEAWLARHGVQYETLYMVDLPSAEERRRLNIHHKFKAEVYGKNLSSRLFIESEEFQAQEIMRITGKPVFCIATNQMYVAGNLLQQIKLNALRKGVGLKRRIKDRLKKLRALVYPKPPMENV</sequence>
<keyword evidence="2" id="KW-0808">Transferase</keyword>
<dbReference type="Pfam" id="PF00156">
    <property type="entry name" value="Pribosyltran"/>
    <property type="match status" value="1"/>
</dbReference>
<evidence type="ECO:0000259" key="1">
    <source>
        <dbReference type="Pfam" id="PF00156"/>
    </source>
</evidence>
<dbReference type="CDD" id="cd06223">
    <property type="entry name" value="PRTases_typeI"/>
    <property type="match status" value="1"/>
</dbReference>
<dbReference type="Gene3D" id="3.40.50.2020">
    <property type="match status" value="1"/>
</dbReference>
<accession>A0A1H3C2R5</accession>
<proteinExistence type="predicted"/>
<dbReference type="InterPro" id="IPR029057">
    <property type="entry name" value="PRTase-like"/>
</dbReference>